<protein>
    <submittedName>
        <fullName evidence="1">Uncharacterized protein</fullName>
    </submittedName>
</protein>
<proteinExistence type="predicted"/>
<accession>A0A8W7P9L3</accession>
<organism evidence="1">
    <name type="scientific">Anopheles coluzzii</name>
    <name type="common">African malaria mosquito</name>
    <dbReference type="NCBI Taxonomy" id="1518534"/>
    <lineage>
        <taxon>Eukaryota</taxon>
        <taxon>Metazoa</taxon>
        <taxon>Ecdysozoa</taxon>
        <taxon>Arthropoda</taxon>
        <taxon>Hexapoda</taxon>
        <taxon>Insecta</taxon>
        <taxon>Pterygota</taxon>
        <taxon>Neoptera</taxon>
        <taxon>Endopterygota</taxon>
        <taxon>Diptera</taxon>
        <taxon>Nematocera</taxon>
        <taxon>Culicoidea</taxon>
        <taxon>Culicidae</taxon>
        <taxon>Anophelinae</taxon>
        <taxon>Anopheles</taxon>
    </lineage>
</organism>
<reference evidence="1" key="1">
    <citation type="submission" date="2022-08" db="UniProtKB">
        <authorList>
            <consortium name="EnsemblMetazoa"/>
        </authorList>
    </citation>
    <scope>IDENTIFICATION</scope>
</reference>
<dbReference type="Proteomes" id="UP000075882">
    <property type="component" value="Unassembled WGS sequence"/>
</dbReference>
<evidence type="ECO:0000313" key="1">
    <source>
        <dbReference type="EnsemblMetazoa" id="ACOM027622-PA.1"/>
    </source>
</evidence>
<sequence length="181" mass="19644">MTVKGSVSHENKDMNMHHLPVARAPTISATASSTITTASTSPTISPVPKLLDSLNTSSCERRDEIRARNTFRIGEMLCLAGQAFAIVFRTNGALQGGGRGEHMLIGALVIVLLRRFRELYTLVDLFLAKLSRTAYPTVKLNVFLILDHCDRSWLCVDDLCVCGGGCVKNAPVTSQARKTGP</sequence>
<name>A0A8W7P9L3_ANOCL</name>
<dbReference type="EnsemblMetazoa" id="ACOM027622-RA">
    <property type="protein sequence ID" value="ACOM027622-PA.1"/>
    <property type="gene ID" value="ACOM027622"/>
</dbReference>
<dbReference type="AlphaFoldDB" id="A0A8W7P9L3"/>